<dbReference type="PROSITE" id="PS00086">
    <property type="entry name" value="CYTOCHROME_P450"/>
    <property type="match status" value="1"/>
</dbReference>
<evidence type="ECO:0000313" key="9">
    <source>
        <dbReference type="EMBL" id="MBB4134891.1"/>
    </source>
</evidence>
<evidence type="ECO:0000256" key="7">
    <source>
        <dbReference type="ARBA" id="ARBA00023033"/>
    </source>
</evidence>
<keyword evidence="4 8" id="KW-0479">Metal-binding</keyword>
<evidence type="ECO:0000256" key="4">
    <source>
        <dbReference type="ARBA" id="ARBA00022723"/>
    </source>
</evidence>
<dbReference type="GO" id="GO:0008395">
    <property type="term" value="F:steroid hydroxylase activity"/>
    <property type="evidence" value="ECO:0007669"/>
    <property type="project" value="TreeGrafter"/>
</dbReference>
<name>A0A840ETJ2_9ACTN</name>
<dbReference type="Pfam" id="PF00067">
    <property type="entry name" value="p450"/>
    <property type="match status" value="1"/>
</dbReference>
<dbReference type="InterPro" id="IPR017972">
    <property type="entry name" value="Cyt_P450_CS"/>
</dbReference>
<dbReference type="GO" id="GO:0005506">
    <property type="term" value="F:iron ion binding"/>
    <property type="evidence" value="ECO:0007669"/>
    <property type="project" value="InterPro"/>
</dbReference>
<organism evidence="9 10">
    <name type="scientific">Gordonia humi</name>
    <dbReference type="NCBI Taxonomy" id="686429"/>
    <lineage>
        <taxon>Bacteria</taxon>
        <taxon>Bacillati</taxon>
        <taxon>Actinomycetota</taxon>
        <taxon>Actinomycetes</taxon>
        <taxon>Mycobacteriales</taxon>
        <taxon>Gordoniaceae</taxon>
        <taxon>Gordonia</taxon>
    </lineage>
</organism>
<protein>
    <recommendedName>
        <fullName evidence="11">Cytochrome P450</fullName>
    </recommendedName>
</protein>
<comment type="cofactor">
    <cofactor evidence="1">
        <name>heme</name>
        <dbReference type="ChEBI" id="CHEBI:30413"/>
    </cofactor>
</comment>
<dbReference type="PRINTS" id="PR00359">
    <property type="entry name" value="BP450"/>
</dbReference>
<dbReference type="PANTHER" id="PTHR46696:SF4">
    <property type="entry name" value="BIOTIN BIOSYNTHESIS CYTOCHROME P450"/>
    <property type="match status" value="1"/>
</dbReference>
<keyword evidence="5 8" id="KW-0560">Oxidoreductase</keyword>
<dbReference type="GO" id="GO:0020037">
    <property type="term" value="F:heme binding"/>
    <property type="evidence" value="ECO:0007669"/>
    <property type="project" value="InterPro"/>
</dbReference>
<keyword evidence="10" id="KW-1185">Reference proteome</keyword>
<dbReference type="InterPro" id="IPR001128">
    <property type="entry name" value="Cyt_P450"/>
</dbReference>
<sequence>MTVTDSDMQQSIPFDPYDYGFHEDPYPTYARLRAQEPVHHNVDGDFWALSRHQDVADAFRDNVRLSNSWGVSLDPAAYNENAEFSMSFLAMDDPRHLRLRKLVSKGFTPRRVGELAPRIAELTARHWDRCLQLGDFDFVHDFAGLLPMDVVSELLGVGESDRAHLRTQSDLLIHREEGVTDVPEAAIHAYLDLHGFYSSLLAERRASPGDDLISALTTAELVDGGERTALSDDEIIGFMMLMVVAGNETTTKLLANSVYWGARSADQIAPIIAASTDADTAVEAVTPWVQETLRYDTSTQMLVRRVVDDVEYGGFTIPAGDRVLLLIGSANRDEEVFGHDADRYRIGRDSDRTIMSFGLGTHFCLGAHLARLETEIGLAQIARTVRSFDVDVAGSNRVHSVNVRGFADLPMTVKAR</sequence>
<evidence type="ECO:0000313" key="10">
    <source>
        <dbReference type="Proteomes" id="UP000551501"/>
    </source>
</evidence>
<dbReference type="GO" id="GO:0036199">
    <property type="term" value="F:cholest-4-en-3-one 26-monooxygenase activity"/>
    <property type="evidence" value="ECO:0007669"/>
    <property type="project" value="TreeGrafter"/>
</dbReference>
<evidence type="ECO:0000256" key="6">
    <source>
        <dbReference type="ARBA" id="ARBA00023004"/>
    </source>
</evidence>
<keyword evidence="6 8" id="KW-0408">Iron</keyword>
<dbReference type="InterPro" id="IPR036396">
    <property type="entry name" value="Cyt_P450_sf"/>
</dbReference>
<evidence type="ECO:0000256" key="8">
    <source>
        <dbReference type="RuleBase" id="RU000461"/>
    </source>
</evidence>
<evidence type="ECO:0000256" key="5">
    <source>
        <dbReference type="ARBA" id="ARBA00023002"/>
    </source>
</evidence>
<evidence type="ECO:0000256" key="1">
    <source>
        <dbReference type="ARBA" id="ARBA00001971"/>
    </source>
</evidence>
<dbReference type="RefSeq" id="WP_183370001.1">
    <property type="nucleotide sequence ID" value="NZ_BAABHL010000037.1"/>
</dbReference>
<evidence type="ECO:0000256" key="2">
    <source>
        <dbReference type="ARBA" id="ARBA00010617"/>
    </source>
</evidence>
<reference evidence="9 10" key="1">
    <citation type="submission" date="2020-08" db="EMBL/GenBank/DDBJ databases">
        <title>Sequencing the genomes of 1000 actinobacteria strains.</title>
        <authorList>
            <person name="Klenk H.-P."/>
        </authorList>
    </citation>
    <scope>NUCLEOTIDE SEQUENCE [LARGE SCALE GENOMIC DNA]</scope>
    <source>
        <strain evidence="9 10">DSM 45298</strain>
    </source>
</reference>
<dbReference type="GO" id="GO:0006707">
    <property type="term" value="P:cholesterol catabolic process"/>
    <property type="evidence" value="ECO:0007669"/>
    <property type="project" value="TreeGrafter"/>
</dbReference>
<dbReference type="Proteomes" id="UP000551501">
    <property type="component" value="Unassembled WGS sequence"/>
</dbReference>
<evidence type="ECO:0008006" key="11">
    <source>
        <dbReference type="Google" id="ProtNLM"/>
    </source>
</evidence>
<dbReference type="PANTHER" id="PTHR46696">
    <property type="entry name" value="P450, PUTATIVE (EUROFUNG)-RELATED"/>
    <property type="match status" value="1"/>
</dbReference>
<comment type="similarity">
    <text evidence="2 8">Belongs to the cytochrome P450 family.</text>
</comment>
<keyword evidence="3 8" id="KW-0349">Heme</keyword>
<dbReference type="Gene3D" id="1.10.630.10">
    <property type="entry name" value="Cytochrome P450"/>
    <property type="match status" value="1"/>
</dbReference>
<dbReference type="AlphaFoldDB" id="A0A840ETJ2"/>
<accession>A0A840ETJ2</accession>
<evidence type="ECO:0000256" key="3">
    <source>
        <dbReference type="ARBA" id="ARBA00022617"/>
    </source>
</evidence>
<dbReference type="InterPro" id="IPR002397">
    <property type="entry name" value="Cyt_P450_B"/>
</dbReference>
<dbReference type="EMBL" id="JACIFP010000001">
    <property type="protein sequence ID" value="MBB4134891.1"/>
    <property type="molecule type" value="Genomic_DNA"/>
</dbReference>
<comment type="caution">
    <text evidence="9">The sequence shown here is derived from an EMBL/GenBank/DDBJ whole genome shotgun (WGS) entry which is preliminary data.</text>
</comment>
<gene>
    <name evidence="9" type="ORF">BKA16_001443</name>
</gene>
<dbReference type="SUPFAM" id="SSF48264">
    <property type="entry name" value="Cytochrome P450"/>
    <property type="match status" value="1"/>
</dbReference>
<dbReference type="FunFam" id="1.10.630.10:FF:000018">
    <property type="entry name" value="Cytochrome P450 monooxygenase"/>
    <property type="match status" value="1"/>
</dbReference>
<keyword evidence="7 8" id="KW-0503">Monooxygenase</keyword>
<proteinExistence type="inferred from homology"/>